<feature type="transmembrane region" description="Helical" evidence="5">
    <location>
        <begin position="46"/>
        <end position="66"/>
    </location>
</feature>
<proteinExistence type="predicted"/>
<dbReference type="Pfam" id="PF07690">
    <property type="entry name" value="MFS_1"/>
    <property type="match status" value="1"/>
</dbReference>
<comment type="caution">
    <text evidence="7">The sequence shown here is derived from an EMBL/GenBank/DDBJ whole genome shotgun (WGS) entry which is preliminary data.</text>
</comment>
<feature type="transmembrane region" description="Helical" evidence="5">
    <location>
        <begin position="319"/>
        <end position="339"/>
    </location>
</feature>
<feature type="transmembrane region" description="Helical" evidence="5">
    <location>
        <begin position="288"/>
        <end position="307"/>
    </location>
</feature>
<evidence type="ECO:0000313" key="8">
    <source>
        <dbReference type="Proteomes" id="UP001156905"/>
    </source>
</evidence>
<keyword evidence="8" id="KW-1185">Reference proteome</keyword>
<feature type="transmembrane region" description="Helical" evidence="5">
    <location>
        <begin position="168"/>
        <end position="187"/>
    </location>
</feature>
<dbReference type="CDD" id="cd17319">
    <property type="entry name" value="MFS_ExuT_GudP_like"/>
    <property type="match status" value="1"/>
</dbReference>
<keyword evidence="3 5" id="KW-1133">Transmembrane helix</keyword>
<dbReference type="PANTHER" id="PTHR11662">
    <property type="entry name" value="SOLUTE CARRIER FAMILY 17"/>
    <property type="match status" value="1"/>
</dbReference>
<feature type="transmembrane region" description="Helical" evidence="5">
    <location>
        <begin position="104"/>
        <end position="126"/>
    </location>
</feature>
<feature type="transmembrane region" description="Helical" evidence="5">
    <location>
        <begin position="378"/>
        <end position="397"/>
    </location>
</feature>
<feature type="transmembrane region" description="Helical" evidence="5">
    <location>
        <begin position="257"/>
        <end position="276"/>
    </location>
</feature>
<feature type="transmembrane region" description="Helical" evidence="5">
    <location>
        <begin position="351"/>
        <end position="372"/>
    </location>
</feature>
<protein>
    <submittedName>
        <fullName evidence="7">MFS transporter</fullName>
    </submittedName>
</protein>
<evidence type="ECO:0000256" key="3">
    <source>
        <dbReference type="ARBA" id="ARBA00022989"/>
    </source>
</evidence>
<evidence type="ECO:0000259" key="6">
    <source>
        <dbReference type="PROSITE" id="PS50850"/>
    </source>
</evidence>
<evidence type="ECO:0000256" key="5">
    <source>
        <dbReference type="SAM" id="Phobius"/>
    </source>
</evidence>
<dbReference type="PANTHER" id="PTHR11662:SF399">
    <property type="entry name" value="FI19708P1-RELATED"/>
    <property type="match status" value="1"/>
</dbReference>
<comment type="subcellular location">
    <subcellularLocation>
        <location evidence="1">Membrane</location>
        <topology evidence="1">Multi-pass membrane protein</topology>
    </subcellularLocation>
</comment>
<evidence type="ECO:0000313" key="7">
    <source>
        <dbReference type="EMBL" id="GLR88238.1"/>
    </source>
</evidence>
<dbReference type="SUPFAM" id="SSF103473">
    <property type="entry name" value="MFS general substrate transporter"/>
    <property type="match status" value="1"/>
</dbReference>
<gene>
    <name evidence="7" type="ORF">GCM10007857_49500</name>
</gene>
<feature type="transmembrane region" description="Helical" evidence="5">
    <location>
        <begin position="9"/>
        <end position="26"/>
    </location>
</feature>
<organism evidence="7 8">
    <name type="scientific">Bradyrhizobium iriomotense</name>
    <dbReference type="NCBI Taxonomy" id="441950"/>
    <lineage>
        <taxon>Bacteria</taxon>
        <taxon>Pseudomonadati</taxon>
        <taxon>Pseudomonadota</taxon>
        <taxon>Alphaproteobacteria</taxon>
        <taxon>Hyphomicrobiales</taxon>
        <taxon>Nitrobacteraceae</taxon>
        <taxon>Bradyrhizobium</taxon>
    </lineage>
</organism>
<dbReference type="Proteomes" id="UP001156905">
    <property type="component" value="Unassembled WGS sequence"/>
</dbReference>
<dbReference type="InterPro" id="IPR011701">
    <property type="entry name" value="MFS"/>
</dbReference>
<dbReference type="RefSeq" id="WP_284269526.1">
    <property type="nucleotide sequence ID" value="NZ_BSOW01000018.1"/>
</dbReference>
<feature type="transmembrane region" description="Helical" evidence="5">
    <location>
        <begin position="78"/>
        <end position="98"/>
    </location>
</feature>
<evidence type="ECO:0000256" key="4">
    <source>
        <dbReference type="ARBA" id="ARBA00023136"/>
    </source>
</evidence>
<dbReference type="InterPro" id="IPR020846">
    <property type="entry name" value="MFS_dom"/>
</dbReference>
<dbReference type="PROSITE" id="PS50850">
    <property type="entry name" value="MFS"/>
    <property type="match status" value="1"/>
</dbReference>
<reference evidence="8" key="1">
    <citation type="journal article" date="2019" name="Int. J. Syst. Evol. Microbiol.">
        <title>The Global Catalogue of Microorganisms (GCM) 10K type strain sequencing project: providing services to taxonomists for standard genome sequencing and annotation.</title>
        <authorList>
            <consortium name="The Broad Institute Genomics Platform"/>
            <consortium name="The Broad Institute Genome Sequencing Center for Infectious Disease"/>
            <person name="Wu L."/>
            <person name="Ma J."/>
        </authorList>
    </citation>
    <scope>NUCLEOTIDE SEQUENCE [LARGE SCALE GENOMIC DNA]</scope>
    <source>
        <strain evidence="8">NBRC 102520</strain>
    </source>
</reference>
<evidence type="ECO:0000256" key="2">
    <source>
        <dbReference type="ARBA" id="ARBA00022692"/>
    </source>
</evidence>
<dbReference type="EMBL" id="BSOW01000018">
    <property type="protein sequence ID" value="GLR88238.1"/>
    <property type="molecule type" value="Genomic_DNA"/>
</dbReference>
<feature type="domain" description="Major facilitator superfamily (MFS) profile" evidence="6">
    <location>
        <begin position="13"/>
        <end position="402"/>
    </location>
</feature>
<feature type="transmembrane region" description="Helical" evidence="5">
    <location>
        <begin position="138"/>
        <end position="162"/>
    </location>
</feature>
<evidence type="ECO:0000256" key="1">
    <source>
        <dbReference type="ARBA" id="ARBA00004141"/>
    </source>
</evidence>
<sequence length="409" mass="44100">MPELSQRKTGIVAFVLLYIAYCISYIDRAAISLALAQIGKDFNLQAADLGIVISAFFLGYAAMQVPGGWLSDRFGSKYVVIVTIVMWSLFTAFTSLAWSLTSLIAIRFIFGIAEGGFPPASIRAIAELFKKDSRPKMSALLLSSNYAGSMLAPLIMAPLILWLGWRHAFNTIGIAGLVFALVYFVFVPHLGRLGEAKASAATAKPADRAPMRELMKNPLIWQLMVVWFGLSCVNKGLDSWMPLYLLQQRGLDLKTVGIVAPIPFVMATIATAIGGWVMTTFFSEREKWLLIGSSALTGIFLYAMYKAETIAVLITYQSLVYFFKSFVLASVVALPTKLLRDDQIGSGVGMVNLGGQSAGFVAPAAIGFIVTGTGSFDAAFGFLVAMTAMSVVVAATIHTAQPKLAPRPA</sequence>
<dbReference type="Gene3D" id="1.20.1250.20">
    <property type="entry name" value="MFS general substrate transporter like domains"/>
    <property type="match status" value="2"/>
</dbReference>
<dbReference type="InterPro" id="IPR036259">
    <property type="entry name" value="MFS_trans_sf"/>
</dbReference>
<accession>A0ABQ6B7R1</accession>
<dbReference type="InterPro" id="IPR050382">
    <property type="entry name" value="MFS_Na/Anion_cotransporter"/>
</dbReference>
<name>A0ABQ6B7R1_9BRAD</name>
<keyword evidence="2 5" id="KW-0812">Transmembrane</keyword>
<keyword evidence="4 5" id="KW-0472">Membrane</keyword>